<name>A0AAN6VZ27_9PEZI</name>
<dbReference type="Proteomes" id="UP001302321">
    <property type="component" value="Unassembled WGS sequence"/>
</dbReference>
<accession>A0AAN6VZ27</accession>
<feature type="region of interest" description="Disordered" evidence="1">
    <location>
        <begin position="1"/>
        <end position="28"/>
    </location>
</feature>
<evidence type="ECO:0000256" key="1">
    <source>
        <dbReference type="SAM" id="MobiDB-lite"/>
    </source>
</evidence>
<protein>
    <submittedName>
        <fullName evidence="2">Uncharacterized protein</fullName>
    </submittedName>
</protein>
<evidence type="ECO:0000313" key="3">
    <source>
        <dbReference type="Proteomes" id="UP001302321"/>
    </source>
</evidence>
<proteinExistence type="predicted"/>
<evidence type="ECO:0000313" key="2">
    <source>
        <dbReference type="EMBL" id="KAK4171166.1"/>
    </source>
</evidence>
<reference evidence="2" key="1">
    <citation type="journal article" date="2023" name="Mol. Phylogenet. Evol.">
        <title>Genome-scale phylogeny and comparative genomics of the fungal order Sordariales.</title>
        <authorList>
            <person name="Hensen N."/>
            <person name="Bonometti L."/>
            <person name="Westerberg I."/>
            <person name="Brannstrom I.O."/>
            <person name="Guillou S."/>
            <person name="Cros-Aarteil S."/>
            <person name="Calhoun S."/>
            <person name="Haridas S."/>
            <person name="Kuo A."/>
            <person name="Mondo S."/>
            <person name="Pangilinan J."/>
            <person name="Riley R."/>
            <person name="LaButti K."/>
            <person name="Andreopoulos B."/>
            <person name="Lipzen A."/>
            <person name="Chen C."/>
            <person name="Yan M."/>
            <person name="Daum C."/>
            <person name="Ng V."/>
            <person name="Clum A."/>
            <person name="Steindorff A."/>
            <person name="Ohm R.A."/>
            <person name="Martin F."/>
            <person name="Silar P."/>
            <person name="Natvig D.O."/>
            <person name="Lalanne C."/>
            <person name="Gautier V."/>
            <person name="Ament-Velasquez S.L."/>
            <person name="Kruys A."/>
            <person name="Hutchinson M.I."/>
            <person name="Powell A.J."/>
            <person name="Barry K."/>
            <person name="Miller A.N."/>
            <person name="Grigoriev I.V."/>
            <person name="Debuchy R."/>
            <person name="Gladieux P."/>
            <person name="Hiltunen Thoren M."/>
            <person name="Johannesson H."/>
        </authorList>
    </citation>
    <scope>NUCLEOTIDE SEQUENCE</scope>
    <source>
        <strain evidence="2">CBS 892.96</strain>
    </source>
</reference>
<dbReference type="EMBL" id="MU866624">
    <property type="protein sequence ID" value="KAK4171166.1"/>
    <property type="molecule type" value="Genomic_DNA"/>
</dbReference>
<reference evidence="2" key="2">
    <citation type="submission" date="2023-05" db="EMBL/GenBank/DDBJ databases">
        <authorList>
            <consortium name="Lawrence Berkeley National Laboratory"/>
            <person name="Steindorff A."/>
            <person name="Hensen N."/>
            <person name="Bonometti L."/>
            <person name="Westerberg I."/>
            <person name="Brannstrom I.O."/>
            <person name="Guillou S."/>
            <person name="Cros-Aarteil S."/>
            <person name="Calhoun S."/>
            <person name="Haridas S."/>
            <person name="Kuo A."/>
            <person name="Mondo S."/>
            <person name="Pangilinan J."/>
            <person name="Riley R."/>
            <person name="Labutti K."/>
            <person name="Andreopoulos B."/>
            <person name="Lipzen A."/>
            <person name="Chen C."/>
            <person name="Yanf M."/>
            <person name="Daum C."/>
            <person name="Ng V."/>
            <person name="Clum A."/>
            <person name="Ohm R."/>
            <person name="Martin F."/>
            <person name="Silar P."/>
            <person name="Natvig D."/>
            <person name="Lalanne C."/>
            <person name="Gautier V."/>
            <person name="Ament-Velasquez S.L."/>
            <person name="Kruys A."/>
            <person name="Hutchinson M.I."/>
            <person name="Powell A.J."/>
            <person name="Barry K."/>
            <person name="Miller A.N."/>
            <person name="Grigoriev I.V."/>
            <person name="Debuchy R."/>
            <person name="Gladieux P."/>
            <person name="Thoren M.H."/>
            <person name="Johannesson H."/>
        </authorList>
    </citation>
    <scope>NUCLEOTIDE SEQUENCE</scope>
    <source>
        <strain evidence="2">CBS 892.96</strain>
    </source>
</reference>
<organism evidence="2 3">
    <name type="scientific">Triangularia setosa</name>
    <dbReference type="NCBI Taxonomy" id="2587417"/>
    <lineage>
        <taxon>Eukaryota</taxon>
        <taxon>Fungi</taxon>
        <taxon>Dikarya</taxon>
        <taxon>Ascomycota</taxon>
        <taxon>Pezizomycotina</taxon>
        <taxon>Sordariomycetes</taxon>
        <taxon>Sordariomycetidae</taxon>
        <taxon>Sordariales</taxon>
        <taxon>Podosporaceae</taxon>
        <taxon>Triangularia</taxon>
    </lineage>
</organism>
<sequence length="202" mass="22064">MCSPIGIPITSRSFNSHQVSGRMDPESDTKSAFIKTATTTGKHVSPRGKISHCAARSHVCNVQVKQRNVMHTHTRARTQQQQHALRTRELACVYVCMYRQAGPLCTHSPLTSPPSRNFLLVDRTEGLGGHGGPLATPNKRWGWTTSPGQLLPSGIPSGGPGVSPNVSPYLTCHHYPHTIMLRTAARWRGDGMEGNMGVRPVR</sequence>
<gene>
    <name evidence="2" type="ORF">QBC36DRAFT_102690</name>
</gene>
<comment type="caution">
    <text evidence="2">The sequence shown here is derived from an EMBL/GenBank/DDBJ whole genome shotgun (WGS) entry which is preliminary data.</text>
</comment>
<keyword evidence="3" id="KW-1185">Reference proteome</keyword>
<feature type="compositionally biased region" description="Polar residues" evidence="1">
    <location>
        <begin position="10"/>
        <end position="19"/>
    </location>
</feature>
<dbReference type="AlphaFoldDB" id="A0AAN6VZ27"/>